<dbReference type="GO" id="GO:0050479">
    <property type="term" value="F:glyceryl-ether monooxygenase activity"/>
    <property type="evidence" value="ECO:0007669"/>
    <property type="project" value="TreeGrafter"/>
</dbReference>
<evidence type="ECO:0000256" key="5">
    <source>
        <dbReference type="ARBA" id="ARBA00023098"/>
    </source>
</evidence>
<dbReference type="GO" id="GO:0016020">
    <property type="term" value="C:membrane"/>
    <property type="evidence" value="ECO:0007669"/>
    <property type="project" value="GOC"/>
</dbReference>
<dbReference type="RefSeq" id="WP_094058879.1">
    <property type="nucleotide sequence ID" value="NZ_CP022530.1"/>
</dbReference>
<dbReference type="KEGG" id="bsan:CHH28_02840"/>
<gene>
    <name evidence="9" type="ORF">CHH28_02840</name>
</gene>
<organism evidence="9 10">
    <name type="scientific">Bacterioplanes sanyensis</name>
    <dbReference type="NCBI Taxonomy" id="1249553"/>
    <lineage>
        <taxon>Bacteria</taxon>
        <taxon>Pseudomonadati</taxon>
        <taxon>Pseudomonadota</taxon>
        <taxon>Gammaproteobacteria</taxon>
        <taxon>Oceanospirillales</taxon>
        <taxon>Oceanospirillaceae</taxon>
        <taxon>Bacterioplanes</taxon>
    </lineage>
</organism>
<dbReference type="GO" id="GO:0006643">
    <property type="term" value="P:membrane lipid metabolic process"/>
    <property type="evidence" value="ECO:0007669"/>
    <property type="project" value="TreeGrafter"/>
</dbReference>
<evidence type="ECO:0000256" key="4">
    <source>
        <dbReference type="ARBA" id="ARBA00023002"/>
    </source>
</evidence>
<feature type="transmembrane region" description="Helical" evidence="7">
    <location>
        <begin position="6"/>
        <end position="30"/>
    </location>
</feature>
<evidence type="ECO:0000256" key="6">
    <source>
        <dbReference type="ARBA" id="ARBA00023136"/>
    </source>
</evidence>
<dbReference type="PANTHER" id="PTHR21624:SF1">
    <property type="entry name" value="ALKYLGLYCEROL MONOOXYGENASE"/>
    <property type="match status" value="1"/>
</dbReference>
<dbReference type="AlphaFoldDB" id="A0A222FG01"/>
<keyword evidence="4" id="KW-0560">Oxidoreductase</keyword>
<keyword evidence="5" id="KW-0443">Lipid metabolism</keyword>
<dbReference type="InterPro" id="IPR006694">
    <property type="entry name" value="Fatty_acid_hydroxylase"/>
</dbReference>
<protein>
    <submittedName>
        <fullName evidence="9">Sterol desaturase</fullName>
    </submittedName>
</protein>
<keyword evidence="3 7" id="KW-1133">Transmembrane helix</keyword>
<dbReference type="GO" id="GO:0008610">
    <property type="term" value="P:lipid biosynthetic process"/>
    <property type="evidence" value="ECO:0007669"/>
    <property type="project" value="InterPro"/>
</dbReference>
<accession>A0A222FG01</accession>
<keyword evidence="2 7" id="KW-0812">Transmembrane</keyword>
<evidence type="ECO:0000256" key="7">
    <source>
        <dbReference type="SAM" id="Phobius"/>
    </source>
</evidence>
<evidence type="ECO:0000313" key="9">
    <source>
        <dbReference type="EMBL" id="ASP37669.1"/>
    </source>
</evidence>
<proteinExistence type="predicted"/>
<dbReference type="OrthoDB" id="9770329at2"/>
<evidence type="ECO:0000256" key="3">
    <source>
        <dbReference type="ARBA" id="ARBA00022989"/>
    </source>
</evidence>
<dbReference type="InterPro" id="IPR051689">
    <property type="entry name" value="Sterol_desaturase/TMEM195"/>
</dbReference>
<dbReference type="Proteomes" id="UP000202440">
    <property type="component" value="Chromosome"/>
</dbReference>
<feature type="transmembrane region" description="Helical" evidence="7">
    <location>
        <begin position="134"/>
        <end position="153"/>
    </location>
</feature>
<comment type="subcellular location">
    <subcellularLocation>
        <location evidence="1">Endomembrane system</location>
        <topology evidence="1">Multi-pass membrane protein</topology>
    </subcellularLocation>
</comment>
<feature type="transmembrane region" description="Helical" evidence="7">
    <location>
        <begin position="84"/>
        <end position="102"/>
    </location>
</feature>
<name>A0A222FG01_9GAMM</name>
<dbReference type="GO" id="GO:0005506">
    <property type="term" value="F:iron ion binding"/>
    <property type="evidence" value="ECO:0007669"/>
    <property type="project" value="InterPro"/>
</dbReference>
<feature type="domain" description="Fatty acid hydroxylase" evidence="8">
    <location>
        <begin position="88"/>
        <end position="224"/>
    </location>
</feature>
<evidence type="ECO:0000313" key="10">
    <source>
        <dbReference type="Proteomes" id="UP000202440"/>
    </source>
</evidence>
<evidence type="ECO:0000259" key="8">
    <source>
        <dbReference type="Pfam" id="PF04116"/>
    </source>
</evidence>
<dbReference type="Pfam" id="PF04116">
    <property type="entry name" value="FA_hydroxylase"/>
    <property type="match status" value="1"/>
</dbReference>
<dbReference type="PANTHER" id="PTHR21624">
    <property type="entry name" value="STEROL DESATURASE-RELATED PROTEIN"/>
    <property type="match status" value="1"/>
</dbReference>
<dbReference type="EMBL" id="CP022530">
    <property type="protein sequence ID" value="ASP37669.1"/>
    <property type="molecule type" value="Genomic_DNA"/>
</dbReference>
<reference evidence="9 10" key="1">
    <citation type="submission" date="2017-07" db="EMBL/GenBank/DDBJ databases">
        <title>Annotated genome sequence of Bacterioplanes sanyensis isolated from Red Sea.</title>
        <authorList>
            <person name="Rehman Z.U."/>
        </authorList>
    </citation>
    <scope>NUCLEOTIDE SEQUENCE [LARGE SCALE GENOMIC DNA]</scope>
    <source>
        <strain evidence="9 10">NV9</strain>
    </source>
</reference>
<sequence length="300" mass="34678">MNELTGAMIFILLAGPVFISVIALERWWLLRQGRTEAYDVRESLANIGTGFIYKVGDALFLIVAGSAAYLGVHSLGWGWSSGHGWLDFMLLFVLVDFTFYWVHRFMHATRYGWTGHWVHHSSERFNFSTALRQTPMVSFNGVMLVALLPPALVGFPLEYAVVALELNLFFQFFIHTEAIRRMPAWFEWLFNTPSHHRVHHGSNPAQIDTNFAGVFMLWDRLFGTFVDERDAGEIRYGVDHRPATTLNPLRLVFAEFFSLLRDVVRYRDVRIIWKHPSWVEQHYADKPDTNAQSWVSPPQS</sequence>
<evidence type="ECO:0000256" key="1">
    <source>
        <dbReference type="ARBA" id="ARBA00004127"/>
    </source>
</evidence>
<keyword evidence="6 7" id="KW-0472">Membrane</keyword>
<feature type="transmembrane region" description="Helical" evidence="7">
    <location>
        <begin position="51"/>
        <end position="72"/>
    </location>
</feature>
<dbReference type="GO" id="GO:0012505">
    <property type="term" value="C:endomembrane system"/>
    <property type="evidence" value="ECO:0007669"/>
    <property type="project" value="UniProtKB-SubCell"/>
</dbReference>
<evidence type="ECO:0000256" key="2">
    <source>
        <dbReference type="ARBA" id="ARBA00022692"/>
    </source>
</evidence>
<keyword evidence="10" id="KW-1185">Reference proteome</keyword>